<dbReference type="SUPFAM" id="SSF51182">
    <property type="entry name" value="RmlC-like cupins"/>
    <property type="match status" value="1"/>
</dbReference>
<dbReference type="InterPro" id="IPR014710">
    <property type="entry name" value="RmlC-like_jellyroll"/>
</dbReference>
<dbReference type="Gene3D" id="2.60.120.10">
    <property type="entry name" value="Jelly Rolls"/>
    <property type="match status" value="1"/>
</dbReference>
<evidence type="ECO:0000259" key="3">
    <source>
        <dbReference type="Pfam" id="PF02678"/>
    </source>
</evidence>
<accession>A0A9X3TR73</accession>
<evidence type="ECO:0000313" key="4">
    <source>
        <dbReference type="EMBL" id="MDA5109312.1"/>
    </source>
</evidence>
<dbReference type="AlphaFoldDB" id="A0A9X3TR73"/>
<protein>
    <submittedName>
        <fullName evidence="4">Pirin family protein</fullName>
    </submittedName>
</protein>
<reference evidence="4" key="1">
    <citation type="submission" date="2022-12" db="EMBL/GenBank/DDBJ databases">
        <title>Draft genome sequence of the thermophilic strain Brevibacillus thermoruber HT42, isolated from Los Humeros, Puebla, Mexico, with biotechnological potential.</title>
        <authorList>
            <person name="Lara Sanchez J."/>
            <person name="Solis Palacios R."/>
            <person name="Bustos Baena A.S."/>
            <person name="Ruz Baez A.E."/>
            <person name="Espinosa Luna G."/>
            <person name="Oliart Ros R.M."/>
        </authorList>
    </citation>
    <scope>NUCLEOTIDE SEQUENCE</scope>
    <source>
        <strain evidence="4">HT42</strain>
    </source>
</reference>
<name>A0A9X3TR73_9BACL</name>
<evidence type="ECO:0000256" key="1">
    <source>
        <dbReference type="ARBA" id="ARBA00008416"/>
    </source>
</evidence>
<comment type="caution">
    <text evidence="4">The sequence shown here is derived from an EMBL/GenBank/DDBJ whole genome shotgun (WGS) entry which is preliminary data.</text>
</comment>
<proteinExistence type="inferred from homology"/>
<gene>
    <name evidence="4" type="ORF">O3V59_13145</name>
</gene>
<dbReference type="InterPro" id="IPR012093">
    <property type="entry name" value="Pirin"/>
</dbReference>
<keyword evidence="5" id="KW-1185">Reference proteome</keyword>
<dbReference type="RefSeq" id="WP_271140309.1">
    <property type="nucleotide sequence ID" value="NZ_JAPYYP010000015.1"/>
</dbReference>
<dbReference type="InterPro" id="IPR011051">
    <property type="entry name" value="RmlC_Cupin_sf"/>
</dbReference>
<dbReference type="EMBL" id="JAPYYP010000015">
    <property type="protein sequence ID" value="MDA5109312.1"/>
    <property type="molecule type" value="Genomic_DNA"/>
</dbReference>
<dbReference type="Proteomes" id="UP001151071">
    <property type="component" value="Unassembled WGS sequence"/>
</dbReference>
<evidence type="ECO:0000313" key="5">
    <source>
        <dbReference type="Proteomes" id="UP001151071"/>
    </source>
</evidence>
<feature type="domain" description="Pirin N-terminal" evidence="3">
    <location>
        <begin position="53"/>
        <end position="117"/>
    </location>
</feature>
<organism evidence="4 5">
    <name type="scientific">Brevibacillus thermoruber</name>
    <dbReference type="NCBI Taxonomy" id="33942"/>
    <lineage>
        <taxon>Bacteria</taxon>
        <taxon>Bacillati</taxon>
        <taxon>Bacillota</taxon>
        <taxon>Bacilli</taxon>
        <taxon>Bacillales</taxon>
        <taxon>Paenibacillaceae</taxon>
        <taxon>Brevibacillus</taxon>
    </lineage>
</organism>
<comment type="similarity">
    <text evidence="1 2">Belongs to the pirin family.</text>
</comment>
<dbReference type="PANTHER" id="PTHR13903">
    <property type="entry name" value="PIRIN-RELATED"/>
    <property type="match status" value="1"/>
</dbReference>
<evidence type="ECO:0000256" key="2">
    <source>
        <dbReference type="RuleBase" id="RU003457"/>
    </source>
</evidence>
<sequence length="260" mass="28217">MHIAVYSQNEQGKGHFGSGEIVENKPIGFPHEHSAVKRVGPLFYWAWAKSLATFEIPLHPHSGFEIISYVLTGTVGHRDTLGNLQQVSTGGAQVMQTGSGVYHAEELAAGTEMFQIWFEPHLARTVKEAPTYNQYDHEQFPVEEAGGVRIKRVVGPQAPIRLVTDAEMVDIDIAAGQSWSHSLPDGYALAAVVVSGRGTARPQRQADGGPSSNASLETGDFAVVTTDGTESVEFHADPGESLRLVAIRVPAEVEYPLYRK</sequence>
<dbReference type="PANTHER" id="PTHR13903:SF8">
    <property type="entry name" value="PIRIN"/>
    <property type="match status" value="1"/>
</dbReference>
<dbReference type="Pfam" id="PF02678">
    <property type="entry name" value="Pirin"/>
    <property type="match status" value="1"/>
</dbReference>
<dbReference type="InterPro" id="IPR003829">
    <property type="entry name" value="Pirin_N_dom"/>
</dbReference>